<dbReference type="Gene3D" id="3.10.400.10">
    <property type="entry name" value="Sulfate adenylyltransferase"/>
    <property type="match status" value="1"/>
</dbReference>
<dbReference type="EMBL" id="CADCUV010000086">
    <property type="protein sequence ID" value="CAA9414477.1"/>
    <property type="molecule type" value="Genomic_DNA"/>
</dbReference>
<sequence>MPALWEFEAGGEPVARPGERSIILDGRGEPLCVVETTEVEVRRFDEVDEEFARDEGEGDLSLAYWREAHRRFFAGTFGDRMPFLRGHAARVRAISGDLQTGLALRIGGER</sequence>
<dbReference type="AlphaFoldDB" id="A0A6J4PH91"/>
<dbReference type="InterPro" id="IPR007374">
    <property type="entry name" value="ASCH_domain"/>
</dbReference>
<protein>
    <recommendedName>
        <fullName evidence="1">ASCH domain-containing protein</fullName>
    </recommendedName>
</protein>
<dbReference type="Pfam" id="PF04266">
    <property type="entry name" value="ASCH"/>
    <property type="match status" value="1"/>
</dbReference>
<dbReference type="InterPro" id="IPR009326">
    <property type="entry name" value="DUF984"/>
</dbReference>
<accession>A0A6J4PH91</accession>
<proteinExistence type="predicted"/>
<gene>
    <name evidence="2" type="ORF">AVDCRST_MAG22-2125</name>
</gene>
<evidence type="ECO:0000313" key="2">
    <source>
        <dbReference type="EMBL" id="CAA9414477.1"/>
    </source>
</evidence>
<dbReference type="SMART" id="SM01022">
    <property type="entry name" value="ASCH"/>
    <property type="match status" value="1"/>
</dbReference>
<reference evidence="2" key="1">
    <citation type="submission" date="2020-02" db="EMBL/GenBank/DDBJ databases">
        <authorList>
            <person name="Meier V. D."/>
        </authorList>
    </citation>
    <scope>NUCLEOTIDE SEQUENCE</scope>
    <source>
        <strain evidence="2">AVDCRST_MAG22</strain>
    </source>
</reference>
<feature type="domain" description="ASCH" evidence="1">
    <location>
        <begin position="5"/>
        <end position="92"/>
    </location>
</feature>
<evidence type="ECO:0000259" key="1">
    <source>
        <dbReference type="SMART" id="SM01022"/>
    </source>
</evidence>
<dbReference type="PANTHER" id="PTHR39203:SF1">
    <property type="entry name" value="CYTOPLASMIC PROTEIN"/>
    <property type="match status" value="1"/>
</dbReference>
<dbReference type="InterPro" id="IPR015947">
    <property type="entry name" value="PUA-like_sf"/>
</dbReference>
<name>A0A6J4PH91_9ACTN</name>
<organism evidence="2">
    <name type="scientific">uncultured Rubrobacteraceae bacterium</name>
    <dbReference type="NCBI Taxonomy" id="349277"/>
    <lineage>
        <taxon>Bacteria</taxon>
        <taxon>Bacillati</taxon>
        <taxon>Actinomycetota</taxon>
        <taxon>Rubrobacteria</taxon>
        <taxon>Rubrobacterales</taxon>
        <taxon>Rubrobacteraceae</taxon>
        <taxon>environmental samples</taxon>
    </lineage>
</organism>
<dbReference type="PANTHER" id="PTHR39203">
    <property type="entry name" value="CYTOPLASMIC PROTEIN-RELATED"/>
    <property type="match status" value="1"/>
</dbReference>
<dbReference type="SUPFAM" id="SSF88697">
    <property type="entry name" value="PUA domain-like"/>
    <property type="match status" value="1"/>
</dbReference>